<proteinExistence type="predicted"/>
<evidence type="ECO:0000313" key="2">
    <source>
        <dbReference type="EMBL" id="GBM95798.1"/>
    </source>
</evidence>
<dbReference type="AlphaFoldDB" id="A0A4Y2K1W0"/>
<name>A0A4Y2K1W0_ARAVE</name>
<dbReference type="EMBL" id="BGPR01004092">
    <property type="protein sequence ID" value="GBM95798.1"/>
    <property type="molecule type" value="Genomic_DNA"/>
</dbReference>
<organism evidence="2 3">
    <name type="scientific">Araneus ventricosus</name>
    <name type="common">Orbweaver spider</name>
    <name type="synonym">Epeira ventricosa</name>
    <dbReference type="NCBI Taxonomy" id="182803"/>
    <lineage>
        <taxon>Eukaryota</taxon>
        <taxon>Metazoa</taxon>
        <taxon>Ecdysozoa</taxon>
        <taxon>Arthropoda</taxon>
        <taxon>Chelicerata</taxon>
        <taxon>Arachnida</taxon>
        <taxon>Araneae</taxon>
        <taxon>Araneomorphae</taxon>
        <taxon>Entelegynae</taxon>
        <taxon>Araneoidea</taxon>
        <taxon>Araneidae</taxon>
        <taxon>Araneus</taxon>
    </lineage>
</organism>
<feature type="region of interest" description="Disordered" evidence="1">
    <location>
        <begin position="83"/>
        <end position="165"/>
    </location>
</feature>
<keyword evidence="3" id="KW-1185">Reference proteome</keyword>
<gene>
    <name evidence="2" type="ORF">AVEN_165500_1</name>
</gene>
<feature type="region of interest" description="Disordered" evidence="1">
    <location>
        <begin position="1"/>
        <end position="30"/>
    </location>
</feature>
<reference evidence="2 3" key="1">
    <citation type="journal article" date="2019" name="Sci. Rep.">
        <title>Orb-weaving spider Araneus ventricosus genome elucidates the spidroin gene catalogue.</title>
        <authorList>
            <person name="Kono N."/>
            <person name="Nakamura H."/>
            <person name="Ohtoshi R."/>
            <person name="Moran D.A.P."/>
            <person name="Shinohara A."/>
            <person name="Yoshida Y."/>
            <person name="Fujiwara M."/>
            <person name="Mori M."/>
            <person name="Tomita M."/>
            <person name="Arakawa K."/>
        </authorList>
    </citation>
    <scope>NUCLEOTIDE SEQUENCE [LARGE SCALE GENOMIC DNA]</scope>
</reference>
<accession>A0A4Y2K1W0</accession>
<sequence>MPYNHLMPGIPREDGVTPKPSSEADPLSPDENFITVGNAFPAFNFCGFNNGDTKTHPFAESKPPMFVNEGRNVLLGIRVLINGDVHDGDHGGGDAHDDDRDGDDVHDDDHDGGHDGDDVHDDGDVHDDAHGDDDVHDDAHGDDDVHDDAHGDDDDGLLLHPHSHN</sequence>
<comment type="caution">
    <text evidence="2">The sequence shown here is derived from an EMBL/GenBank/DDBJ whole genome shotgun (WGS) entry which is preliminary data.</text>
</comment>
<protein>
    <submittedName>
        <fullName evidence="2">Uncharacterized protein</fullName>
    </submittedName>
</protein>
<dbReference type="Proteomes" id="UP000499080">
    <property type="component" value="Unassembled WGS sequence"/>
</dbReference>
<evidence type="ECO:0000313" key="3">
    <source>
        <dbReference type="Proteomes" id="UP000499080"/>
    </source>
</evidence>
<evidence type="ECO:0000256" key="1">
    <source>
        <dbReference type="SAM" id="MobiDB-lite"/>
    </source>
</evidence>
<feature type="compositionally biased region" description="Basic and acidic residues" evidence="1">
    <location>
        <begin position="107"/>
        <end position="149"/>
    </location>
</feature>
<feature type="compositionally biased region" description="Basic and acidic residues" evidence="1">
    <location>
        <begin position="84"/>
        <end position="99"/>
    </location>
</feature>